<keyword evidence="2" id="KW-0520">NAD</keyword>
<evidence type="ECO:0000256" key="3">
    <source>
        <dbReference type="PROSITE-ProRule" id="PRU00236"/>
    </source>
</evidence>
<dbReference type="InterPro" id="IPR026590">
    <property type="entry name" value="Ssirtuin_cat_dom"/>
</dbReference>
<dbReference type="PANTHER" id="PTHR11085:SF11">
    <property type="entry name" value="NAD-DEPENDENT PROTEIN DEACETYLASE"/>
    <property type="match status" value="1"/>
</dbReference>
<evidence type="ECO:0000259" key="4">
    <source>
        <dbReference type="PROSITE" id="PS50305"/>
    </source>
</evidence>
<name>A0A520KUM0_9EURY</name>
<dbReference type="AlphaFoldDB" id="A0A520KUM0"/>
<evidence type="ECO:0000313" key="6">
    <source>
        <dbReference type="Proteomes" id="UP000320766"/>
    </source>
</evidence>
<dbReference type="InterPro" id="IPR050134">
    <property type="entry name" value="NAD-dep_sirtuin_deacylases"/>
</dbReference>
<keyword evidence="3" id="KW-0479">Metal-binding</keyword>
<dbReference type="InterPro" id="IPR003000">
    <property type="entry name" value="Sirtuin"/>
</dbReference>
<feature type="binding site" evidence="3">
    <location>
        <position position="120"/>
    </location>
    <ligand>
        <name>Zn(2+)</name>
        <dbReference type="ChEBI" id="CHEBI:29105"/>
    </ligand>
</feature>
<reference evidence="5 6" key="1">
    <citation type="journal article" date="2019" name="Nat. Microbiol.">
        <title>Wide diversity of methane and short-chain alkane metabolisms in uncultured archaea.</title>
        <authorList>
            <person name="Borrel G."/>
            <person name="Adam P.S."/>
            <person name="McKay L.J."/>
            <person name="Chen L.X."/>
            <person name="Sierra-Garcia I.N."/>
            <person name="Sieber C.M."/>
            <person name="Letourneur Q."/>
            <person name="Ghozlane A."/>
            <person name="Andersen G.L."/>
            <person name="Li W.J."/>
            <person name="Hallam S.J."/>
            <person name="Muyzer G."/>
            <person name="de Oliveira V.M."/>
            <person name="Inskeep W.P."/>
            <person name="Banfield J.F."/>
            <person name="Gribaldo S."/>
        </authorList>
    </citation>
    <scope>NUCLEOTIDE SEQUENCE [LARGE SCALE GENOMIC DNA]</scope>
    <source>
        <strain evidence="5">NM1b</strain>
    </source>
</reference>
<dbReference type="EMBL" id="RXIL01000154">
    <property type="protein sequence ID" value="RZN66660.1"/>
    <property type="molecule type" value="Genomic_DNA"/>
</dbReference>
<comment type="caution">
    <text evidence="5">The sequence shown here is derived from an EMBL/GenBank/DDBJ whole genome shotgun (WGS) entry which is preliminary data.</text>
</comment>
<dbReference type="Pfam" id="PF02146">
    <property type="entry name" value="SIR2"/>
    <property type="match status" value="1"/>
</dbReference>
<feature type="binding site" evidence="3">
    <location>
        <position position="139"/>
    </location>
    <ligand>
        <name>Zn(2+)</name>
        <dbReference type="ChEBI" id="CHEBI:29105"/>
    </ligand>
</feature>
<proteinExistence type="predicted"/>
<feature type="binding site" evidence="3">
    <location>
        <position position="117"/>
    </location>
    <ligand>
        <name>Zn(2+)</name>
        <dbReference type="ChEBI" id="CHEBI:29105"/>
    </ligand>
</feature>
<feature type="active site" description="Proton acceptor" evidence="3">
    <location>
        <position position="109"/>
    </location>
</feature>
<sequence>MTEINMDKELRNGIKISAKEILNSKYIIASTGAGISTESGIPDFRGPGGAWRSIGGLIKMVVKTPTAKPNPGHYALAELEKIGILKCLITQNIDNLHRAAGSRNVIEFHGNMYKLRCTKCNTRFGIFDFGAMRAHRSRCKGIVKPDTVMFGEPIPPDALQNAFDEAERCDCLIVAGTSSVVYPAAALIPRAKRNNARIIEVNAEETGMTRSVSDHFLKGKTGEILPSLVDEIKRLKEVK</sequence>
<keyword evidence="1" id="KW-0808">Transferase</keyword>
<dbReference type="GO" id="GO:0017136">
    <property type="term" value="F:histone deacetylase activity, NAD-dependent"/>
    <property type="evidence" value="ECO:0007669"/>
    <property type="project" value="TreeGrafter"/>
</dbReference>
<dbReference type="PANTHER" id="PTHR11085">
    <property type="entry name" value="NAD-DEPENDENT PROTEIN DEACYLASE SIRTUIN-5, MITOCHONDRIAL-RELATED"/>
    <property type="match status" value="1"/>
</dbReference>
<organism evidence="5 6">
    <name type="scientific">Candidatus Methanolliviera hydrocarbonicum</name>
    <dbReference type="NCBI Taxonomy" id="2491085"/>
    <lineage>
        <taxon>Archaea</taxon>
        <taxon>Methanobacteriati</taxon>
        <taxon>Methanobacteriota</taxon>
        <taxon>Candidatus Methanoliparia</taxon>
        <taxon>Candidatus Methanoliparales</taxon>
        <taxon>Candidatus Methanollivieraceae</taxon>
        <taxon>Candidatus Methanolliviera</taxon>
    </lineage>
</organism>
<dbReference type="GO" id="GO:0046872">
    <property type="term" value="F:metal ion binding"/>
    <property type="evidence" value="ECO:0007669"/>
    <property type="project" value="UniProtKB-KW"/>
</dbReference>
<protein>
    <submittedName>
        <fullName evidence="5">NAD-dependent deacylase</fullName>
    </submittedName>
</protein>
<dbReference type="InterPro" id="IPR029035">
    <property type="entry name" value="DHS-like_NAD/FAD-binding_dom"/>
</dbReference>
<dbReference type="Gene3D" id="3.40.50.1220">
    <property type="entry name" value="TPP-binding domain"/>
    <property type="match status" value="1"/>
</dbReference>
<feature type="domain" description="Deacetylase sirtuin-type" evidence="4">
    <location>
        <begin position="7"/>
        <end position="235"/>
    </location>
</feature>
<evidence type="ECO:0000256" key="2">
    <source>
        <dbReference type="ARBA" id="ARBA00023027"/>
    </source>
</evidence>
<accession>A0A520KUM0</accession>
<dbReference type="Proteomes" id="UP000320766">
    <property type="component" value="Unassembled WGS sequence"/>
</dbReference>
<dbReference type="CDD" id="cd01407">
    <property type="entry name" value="SIR2-fam"/>
    <property type="match status" value="1"/>
</dbReference>
<evidence type="ECO:0000256" key="1">
    <source>
        <dbReference type="ARBA" id="ARBA00022679"/>
    </source>
</evidence>
<dbReference type="SUPFAM" id="SSF52467">
    <property type="entry name" value="DHS-like NAD/FAD-binding domain"/>
    <property type="match status" value="1"/>
</dbReference>
<evidence type="ECO:0000313" key="5">
    <source>
        <dbReference type="EMBL" id="RZN66660.1"/>
    </source>
</evidence>
<dbReference type="InterPro" id="IPR026591">
    <property type="entry name" value="Sirtuin_cat_small_dom_sf"/>
</dbReference>
<gene>
    <name evidence="5" type="ORF">EF807_08275</name>
</gene>
<dbReference type="Gene3D" id="3.30.1600.10">
    <property type="entry name" value="SIR2/SIRT2 'Small Domain"/>
    <property type="match status" value="1"/>
</dbReference>
<keyword evidence="3" id="KW-0862">Zinc</keyword>
<feature type="binding site" evidence="3">
    <location>
        <position position="135"/>
    </location>
    <ligand>
        <name>Zn(2+)</name>
        <dbReference type="ChEBI" id="CHEBI:29105"/>
    </ligand>
</feature>
<dbReference type="PROSITE" id="PS50305">
    <property type="entry name" value="SIRTUIN"/>
    <property type="match status" value="1"/>
</dbReference>
<dbReference type="GO" id="GO:0070403">
    <property type="term" value="F:NAD+ binding"/>
    <property type="evidence" value="ECO:0007669"/>
    <property type="project" value="InterPro"/>
</dbReference>